<evidence type="ECO:0000313" key="2">
    <source>
        <dbReference type="Proteomes" id="UP001151760"/>
    </source>
</evidence>
<sequence length="163" mass="18376">MRSPPPPHAVIRFHLILLKVDDFPPFSSYFVPEAYCSETLACNFLIPKSFPGLNHGIAPWYSPIVFGNLFLPSILGQKVDVKSGDLIRKGLLPSARNSRSDNRYAVSNESGYAVLINWIEYAILVRRLDTPYPVEVDMPYSAIDQNSTDTPYLLDGYAYWSSE</sequence>
<proteinExistence type="predicted"/>
<comment type="caution">
    <text evidence="1">The sequence shown here is derived from an EMBL/GenBank/DDBJ whole genome shotgun (WGS) entry which is preliminary data.</text>
</comment>
<organism evidence="1 2">
    <name type="scientific">Tanacetum coccineum</name>
    <dbReference type="NCBI Taxonomy" id="301880"/>
    <lineage>
        <taxon>Eukaryota</taxon>
        <taxon>Viridiplantae</taxon>
        <taxon>Streptophyta</taxon>
        <taxon>Embryophyta</taxon>
        <taxon>Tracheophyta</taxon>
        <taxon>Spermatophyta</taxon>
        <taxon>Magnoliopsida</taxon>
        <taxon>eudicotyledons</taxon>
        <taxon>Gunneridae</taxon>
        <taxon>Pentapetalae</taxon>
        <taxon>asterids</taxon>
        <taxon>campanulids</taxon>
        <taxon>Asterales</taxon>
        <taxon>Asteraceae</taxon>
        <taxon>Asteroideae</taxon>
        <taxon>Anthemideae</taxon>
        <taxon>Anthemidinae</taxon>
        <taxon>Tanacetum</taxon>
    </lineage>
</organism>
<keyword evidence="2" id="KW-1185">Reference proteome</keyword>
<accession>A0ABQ5A955</accession>
<evidence type="ECO:0000313" key="1">
    <source>
        <dbReference type="EMBL" id="GJS98870.1"/>
    </source>
</evidence>
<gene>
    <name evidence="1" type="ORF">Tco_0820040</name>
</gene>
<reference evidence="1" key="1">
    <citation type="journal article" date="2022" name="Int. J. Mol. Sci.">
        <title>Draft Genome of Tanacetum Coccineum: Genomic Comparison of Closely Related Tanacetum-Family Plants.</title>
        <authorList>
            <person name="Yamashiro T."/>
            <person name="Shiraishi A."/>
            <person name="Nakayama K."/>
            <person name="Satake H."/>
        </authorList>
    </citation>
    <scope>NUCLEOTIDE SEQUENCE</scope>
</reference>
<reference evidence="1" key="2">
    <citation type="submission" date="2022-01" db="EMBL/GenBank/DDBJ databases">
        <authorList>
            <person name="Yamashiro T."/>
            <person name="Shiraishi A."/>
            <person name="Satake H."/>
            <person name="Nakayama K."/>
        </authorList>
    </citation>
    <scope>NUCLEOTIDE SEQUENCE</scope>
</reference>
<protein>
    <submittedName>
        <fullName evidence="1">Uncharacterized protein</fullName>
    </submittedName>
</protein>
<dbReference type="Proteomes" id="UP001151760">
    <property type="component" value="Unassembled WGS sequence"/>
</dbReference>
<dbReference type="EMBL" id="BQNB010012077">
    <property type="protein sequence ID" value="GJS98870.1"/>
    <property type="molecule type" value="Genomic_DNA"/>
</dbReference>
<name>A0ABQ5A955_9ASTR</name>